<dbReference type="KEGG" id="vg:22111204"/>
<keyword evidence="2" id="KW-1185">Reference proteome</keyword>
<name>A0A097EX84_9CAUD</name>
<gene>
    <name evidence="1" type="primary">164</name>
    <name evidence="1" type="ORF">PBI_121Q_164</name>
</gene>
<dbReference type="GeneID" id="22111204"/>
<sequence>MKSILVAVNLVASPSFNFKQVVADNLKKICPNAELTFCVFDSEKVTKVDLNYLLNEVQSVSGESNLKVLHEIAEDYDDTLVISEKF</sequence>
<evidence type="ECO:0000313" key="2">
    <source>
        <dbReference type="Proteomes" id="UP000029889"/>
    </source>
</evidence>
<dbReference type="RefSeq" id="YP_009101751.1">
    <property type="nucleotide sequence ID" value="NC_025447.1"/>
</dbReference>
<dbReference type="EMBL" id="KM507819">
    <property type="protein sequence ID" value="AIT14054.1"/>
    <property type="molecule type" value="Genomic_DNA"/>
</dbReference>
<evidence type="ECO:0000313" key="1">
    <source>
        <dbReference type="EMBL" id="AIT14054.1"/>
    </source>
</evidence>
<accession>A0A097EX84</accession>
<protein>
    <submittedName>
        <fullName evidence="1">Uncharacterized protein</fullName>
    </submittedName>
</protein>
<dbReference type="Proteomes" id="UP000029889">
    <property type="component" value="Segment"/>
</dbReference>
<organism evidence="1 2">
    <name type="scientific">Escherichia phage 121Q</name>
    <dbReference type="NCBI Taxonomy" id="1555202"/>
    <lineage>
        <taxon>Viruses</taxon>
        <taxon>Duplodnaviria</taxon>
        <taxon>Heunggongvirae</taxon>
        <taxon>Uroviricota</taxon>
        <taxon>Caudoviricetes</taxon>
        <taxon>Asteriusvirus</taxon>
        <taxon>Asteriusvirus av121Q</taxon>
    </lineage>
</organism>
<reference evidence="1 2" key="1">
    <citation type="submission" date="2014-09" db="EMBL/GenBank/DDBJ databases">
        <authorList>
            <person name="Lapin J.S."/>
            <person name="Pope W.H."/>
            <person name="Hua J."/>
            <person name="Ford M.E."/>
            <person name="Conway J.F."/>
            <person name="Hatfull G.F."/>
            <person name="Hendrix R.W."/>
        </authorList>
    </citation>
    <scope>NUCLEOTIDE SEQUENCE [LARGE SCALE GENOMIC DNA]</scope>
</reference>
<proteinExistence type="predicted"/>